<proteinExistence type="predicted"/>
<dbReference type="AlphaFoldDB" id="A0A168PAE1"/>
<dbReference type="EMBL" id="LVJI01000015">
    <property type="protein sequence ID" value="OAB46563.1"/>
    <property type="molecule type" value="Genomic_DNA"/>
</dbReference>
<dbReference type="OrthoDB" id="2613787at2"/>
<sequence length="119" mass="14403">MTKITHSLTAEDNTRIMIRYEEVFIRQIELAYESKKMDELTYRKFRSERCNAETSDEIYDYYQQLFIRLANYHQEQLQARIIKGAEYIDLIGPTHPHYSAALRKYETLCQRLKESKRGW</sequence>
<comment type="caution">
    <text evidence="1">The sequence shown here is derived from an EMBL/GenBank/DDBJ whole genome shotgun (WGS) entry which is preliminary data.</text>
</comment>
<reference evidence="1 2" key="1">
    <citation type="submission" date="2016-03" db="EMBL/GenBank/DDBJ databases">
        <title>Draft genome sequence of Paenibacillus antarcticus CECT 5836.</title>
        <authorList>
            <person name="Shin S.-K."/>
            <person name="Yi H."/>
        </authorList>
    </citation>
    <scope>NUCLEOTIDE SEQUENCE [LARGE SCALE GENOMIC DNA]</scope>
    <source>
        <strain evidence="1 2">CECT 5836</strain>
    </source>
</reference>
<accession>A0A168PAE1</accession>
<keyword evidence="2" id="KW-1185">Reference proteome</keyword>
<name>A0A168PAE1_9BACL</name>
<dbReference type="RefSeq" id="WP_068649487.1">
    <property type="nucleotide sequence ID" value="NZ_CP043611.1"/>
</dbReference>
<dbReference type="Proteomes" id="UP000077355">
    <property type="component" value="Unassembled WGS sequence"/>
</dbReference>
<organism evidence="1 2">
    <name type="scientific">Paenibacillus antarcticus</name>
    <dbReference type="NCBI Taxonomy" id="253703"/>
    <lineage>
        <taxon>Bacteria</taxon>
        <taxon>Bacillati</taxon>
        <taxon>Bacillota</taxon>
        <taxon>Bacilli</taxon>
        <taxon>Bacillales</taxon>
        <taxon>Paenibacillaceae</taxon>
        <taxon>Paenibacillus</taxon>
    </lineage>
</organism>
<gene>
    <name evidence="1" type="ORF">PBAT_11140</name>
</gene>
<protein>
    <submittedName>
        <fullName evidence="1">Uncharacterized protein</fullName>
    </submittedName>
</protein>
<evidence type="ECO:0000313" key="1">
    <source>
        <dbReference type="EMBL" id="OAB46563.1"/>
    </source>
</evidence>
<evidence type="ECO:0000313" key="2">
    <source>
        <dbReference type="Proteomes" id="UP000077355"/>
    </source>
</evidence>